<evidence type="ECO:0000313" key="3">
    <source>
        <dbReference type="Proteomes" id="UP000602395"/>
    </source>
</evidence>
<accession>A0ABR7WD17</accession>
<dbReference type="GO" id="GO:0016787">
    <property type="term" value="F:hydrolase activity"/>
    <property type="evidence" value="ECO:0007669"/>
    <property type="project" value="UniProtKB-KW"/>
</dbReference>
<comment type="caution">
    <text evidence="2">The sequence shown here is derived from an EMBL/GenBank/DDBJ whole genome shotgun (WGS) entry which is preliminary data.</text>
</comment>
<keyword evidence="2" id="KW-0378">Hydrolase</keyword>
<dbReference type="InterPro" id="IPR022742">
    <property type="entry name" value="Hydrolase_4"/>
</dbReference>
<proteinExistence type="predicted"/>
<sequence>MAETFTVTAGDGTPLLGRRWVPDGDARAALVLVHGMGEHSQRYAETAEAFADAGFVVHAYDHRGHGGSVQAGREPGDLGPDGWQRLVADIGVVVAGVRAEYPGLPVAMIAHSMGSFAAQQFLLDHSDTVDAVVLSGTAALDGLEPALDLDSEIDLSGFNAPFEPARTEYDWLSRDDAIVDAYVADPLCGFGLDAESGKDMFMQARAIADPGRVGGMASSLPILIAVGDLDPVNGGLALSNLLADHYRAGGLTDVTVKVYPGARHEILNEINRDEVRRDLIAWIERTPAGRD</sequence>
<dbReference type="InterPro" id="IPR029058">
    <property type="entry name" value="AB_hydrolase_fold"/>
</dbReference>
<dbReference type="EMBL" id="JACWMS010000002">
    <property type="protein sequence ID" value="MBD1319677.1"/>
    <property type="molecule type" value="Genomic_DNA"/>
</dbReference>
<dbReference type="Gene3D" id="3.40.50.1820">
    <property type="entry name" value="alpha/beta hydrolase"/>
    <property type="match status" value="1"/>
</dbReference>
<evidence type="ECO:0000313" key="2">
    <source>
        <dbReference type="EMBL" id="MBD1319677.1"/>
    </source>
</evidence>
<dbReference type="SUPFAM" id="SSF53474">
    <property type="entry name" value="alpha/beta-Hydrolases"/>
    <property type="match status" value="1"/>
</dbReference>
<evidence type="ECO:0000259" key="1">
    <source>
        <dbReference type="Pfam" id="PF12146"/>
    </source>
</evidence>
<dbReference type="PANTHER" id="PTHR11614">
    <property type="entry name" value="PHOSPHOLIPASE-RELATED"/>
    <property type="match status" value="1"/>
</dbReference>
<protein>
    <submittedName>
        <fullName evidence="2">Alpha/beta hydrolase</fullName>
    </submittedName>
</protein>
<gene>
    <name evidence="2" type="ORF">IDF66_08750</name>
</gene>
<reference evidence="2 3" key="1">
    <citation type="submission" date="2020-09" db="EMBL/GenBank/DDBJ databases">
        <title>Novel species in genus Gordonia.</title>
        <authorList>
            <person name="Zhang G."/>
        </authorList>
    </citation>
    <scope>NUCLEOTIDE SEQUENCE [LARGE SCALE GENOMIC DNA]</scope>
    <source>
        <strain evidence="2 3">ON-33</strain>
    </source>
</reference>
<feature type="domain" description="Serine aminopeptidase S33" evidence="1">
    <location>
        <begin position="25"/>
        <end position="270"/>
    </location>
</feature>
<dbReference type="Proteomes" id="UP000602395">
    <property type="component" value="Unassembled WGS sequence"/>
</dbReference>
<name>A0ABR7WD17_9ACTN</name>
<keyword evidence="3" id="KW-1185">Reference proteome</keyword>
<dbReference type="RefSeq" id="WP_190266555.1">
    <property type="nucleotide sequence ID" value="NZ_BAABAD010000005.1"/>
</dbReference>
<dbReference type="InterPro" id="IPR051044">
    <property type="entry name" value="MAG_DAG_Lipase"/>
</dbReference>
<organism evidence="2 3">
    <name type="scientific">Gordonia hankookensis</name>
    <dbReference type="NCBI Taxonomy" id="589403"/>
    <lineage>
        <taxon>Bacteria</taxon>
        <taxon>Bacillati</taxon>
        <taxon>Actinomycetota</taxon>
        <taxon>Actinomycetes</taxon>
        <taxon>Mycobacteriales</taxon>
        <taxon>Gordoniaceae</taxon>
        <taxon>Gordonia</taxon>
    </lineage>
</organism>
<dbReference type="Pfam" id="PF12146">
    <property type="entry name" value="Hydrolase_4"/>
    <property type="match status" value="1"/>
</dbReference>